<sequence>MNQCQRQILFTSLVLLLRGSHVAYRFNPRLMQLMKWAIFDQLRHNLSRLRGVNKAAESIHCFRIMSFTGSPSTKLGLAAYFTESVRINSAMNIRYDVLLRQSVVENV</sequence>
<name>A0A1L9U0L4_9EURO</name>
<gene>
    <name evidence="2" type="ORF">ASPSYDRAFT_40030</name>
</gene>
<organism evidence="2 3">
    <name type="scientific">Aspergillus sydowii CBS 593.65</name>
    <dbReference type="NCBI Taxonomy" id="1036612"/>
    <lineage>
        <taxon>Eukaryota</taxon>
        <taxon>Fungi</taxon>
        <taxon>Dikarya</taxon>
        <taxon>Ascomycota</taxon>
        <taxon>Pezizomycotina</taxon>
        <taxon>Eurotiomycetes</taxon>
        <taxon>Eurotiomycetidae</taxon>
        <taxon>Eurotiales</taxon>
        <taxon>Aspergillaceae</taxon>
        <taxon>Aspergillus</taxon>
        <taxon>Aspergillus subgen. Nidulantes</taxon>
    </lineage>
</organism>
<dbReference type="GeneID" id="63762078"/>
<protein>
    <recommendedName>
        <fullName evidence="4">Secreted protein</fullName>
    </recommendedName>
</protein>
<dbReference type="EMBL" id="KV878582">
    <property type="protein sequence ID" value="OJJ65227.1"/>
    <property type="molecule type" value="Genomic_DNA"/>
</dbReference>
<proteinExistence type="predicted"/>
<dbReference type="RefSeq" id="XP_040709033.1">
    <property type="nucleotide sequence ID" value="XM_040846005.1"/>
</dbReference>
<evidence type="ECO:0000313" key="2">
    <source>
        <dbReference type="EMBL" id="OJJ65227.1"/>
    </source>
</evidence>
<keyword evidence="3" id="KW-1185">Reference proteome</keyword>
<reference evidence="3" key="1">
    <citation type="journal article" date="2017" name="Genome Biol.">
        <title>Comparative genomics reveals high biological diversity and specific adaptations in the industrially and medically important fungal genus Aspergillus.</title>
        <authorList>
            <person name="de Vries R.P."/>
            <person name="Riley R."/>
            <person name="Wiebenga A."/>
            <person name="Aguilar-Osorio G."/>
            <person name="Amillis S."/>
            <person name="Uchima C.A."/>
            <person name="Anderluh G."/>
            <person name="Asadollahi M."/>
            <person name="Askin M."/>
            <person name="Barry K."/>
            <person name="Battaglia E."/>
            <person name="Bayram O."/>
            <person name="Benocci T."/>
            <person name="Braus-Stromeyer S.A."/>
            <person name="Caldana C."/>
            <person name="Canovas D."/>
            <person name="Cerqueira G.C."/>
            <person name="Chen F."/>
            <person name="Chen W."/>
            <person name="Choi C."/>
            <person name="Clum A."/>
            <person name="Dos Santos R.A."/>
            <person name="Damasio A.R."/>
            <person name="Diallinas G."/>
            <person name="Emri T."/>
            <person name="Fekete E."/>
            <person name="Flipphi M."/>
            <person name="Freyberg S."/>
            <person name="Gallo A."/>
            <person name="Gournas C."/>
            <person name="Habgood R."/>
            <person name="Hainaut M."/>
            <person name="Harispe M.L."/>
            <person name="Henrissat B."/>
            <person name="Hilden K.S."/>
            <person name="Hope R."/>
            <person name="Hossain A."/>
            <person name="Karabika E."/>
            <person name="Karaffa L."/>
            <person name="Karanyi Z."/>
            <person name="Krasevec N."/>
            <person name="Kuo A."/>
            <person name="Kusch H."/>
            <person name="LaButti K."/>
            <person name="Lagendijk E.L."/>
            <person name="Lapidus A."/>
            <person name="Levasseur A."/>
            <person name="Lindquist E."/>
            <person name="Lipzen A."/>
            <person name="Logrieco A.F."/>
            <person name="MacCabe A."/>
            <person name="Maekelae M.R."/>
            <person name="Malavazi I."/>
            <person name="Melin P."/>
            <person name="Meyer V."/>
            <person name="Mielnichuk N."/>
            <person name="Miskei M."/>
            <person name="Molnar A.P."/>
            <person name="Mule G."/>
            <person name="Ngan C.Y."/>
            <person name="Orejas M."/>
            <person name="Orosz E."/>
            <person name="Ouedraogo J.P."/>
            <person name="Overkamp K.M."/>
            <person name="Park H.-S."/>
            <person name="Perrone G."/>
            <person name="Piumi F."/>
            <person name="Punt P.J."/>
            <person name="Ram A.F."/>
            <person name="Ramon A."/>
            <person name="Rauscher S."/>
            <person name="Record E."/>
            <person name="Riano-Pachon D.M."/>
            <person name="Robert V."/>
            <person name="Roehrig J."/>
            <person name="Ruller R."/>
            <person name="Salamov A."/>
            <person name="Salih N.S."/>
            <person name="Samson R.A."/>
            <person name="Sandor E."/>
            <person name="Sanguinetti M."/>
            <person name="Schuetze T."/>
            <person name="Sepcic K."/>
            <person name="Shelest E."/>
            <person name="Sherlock G."/>
            <person name="Sophianopoulou V."/>
            <person name="Squina F.M."/>
            <person name="Sun H."/>
            <person name="Susca A."/>
            <person name="Todd R.B."/>
            <person name="Tsang A."/>
            <person name="Unkles S.E."/>
            <person name="van de Wiele N."/>
            <person name="van Rossen-Uffink D."/>
            <person name="Oliveira J.V."/>
            <person name="Vesth T.C."/>
            <person name="Visser J."/>
            <person name="Yu J.-H."/>
            <person name="Zhou M."/>
            <person name="Andersen M.R."/>
            <person name="Archer D.B."/>
            <person name="Baker S.E."/>
            <person name="Benoit I."/>
            <person name="Brakhage A.A."/>
            <person name="Braus G.H."/>
            <person name="Fischer R."/>
            <person name="Frisvad J.C."/>
            <person name="Goldman G.H."/>
            <person name="Houbraken J."/>
            <person name="Oakley B."/>
            <person name="Pocsi I."/>
            <person name="Scazzocchio C."/>
            <person name="Seiboth B."/>
            <person name="vanKuyk P.A."/>
            <person name="Wortman J."/>
            <person name="Dyer P.S."/>
            <person name="Grigoriev I.V."/>
        </authorList>
    </citation>
    <scope>NUCLEOTIDE SEQUENCE [LARGE SCALE GENOMIC DNA]</scope>
    <source>
        <strain evidence="3">CBS 593.65</strain>
    </source>
</reference>
<dbReference type="AlphaFoldDB" id="A0A1L9U0L4"/>
<evidence type="ECO:0008006" key="4">
    <source>
        <dbReference type="Google" id="ProtNLM"/>
    </source>
</evidence>
<feature type="signal peptide" evidence="1">
    <location>
        <begin position="1"/>
        <end position="23"/>
    </location>
</feature>
<accession>A0A1L9U0L4</accession>
<keyword evidence="1" id="KW-0732">Signal</keyword>
<evidence type="ECO:0000256" key="1">
    <source>
        <dbReference type="SAM" id="SignalP"/>
    </source>
</evidence>
<evidence type="ECO:0000313" key="3">
    <source>
        <dbReference type="Proteomes" id="UP000184356"/>
    </source>
</evidence>
<dbReference type="Proteomes" id="UP000184356">
    <property type="component" value="Unassembled WGS sequence"/>
</dbReference>
<dbReference type="VEuPathDB" id="FungiDB:ASPSYDRAFT_40030"/>
<feature type="chain" id="PRO_5013358703" description="Secreted protein" evidence="1">
    <location>
        <begin position="24"/>
        <end position="107"/>
    </location>
</feature>